<dbReference type="GO" id="GO:0046872">
    <property type="term" value="F:metal ion binding"/>
    <property type="evidence" value="ECO:0007669"/>
    <property type="project" value="UniProtKB-KW"/>
</dbReference>
<evidence type="ECO:0000256" key="2">
    <source>
        <dbReference type="ARBA" id="ARBA00022723"/>
    </source>
</evidence>
<dbReference type="Pfam" id="PF03328">
    <property type="entry name" value="HpcH_HpaI"/>
    <property type="match status" value="1"/>
</dbReference>
<evidence type="ECO:0000259" key="4">
    <source>
        <dbReference type="Pfam" id="PF03328"/>
    </source>
</evidence>
<dbReference type="InterPro" id="IPR005000">
    <property type="entry name" value="Aldolase/citrate-lyase_domain"/>
</dbReference>
<evidence type="ECO:0000313" key="6">
    <source>
        <dbReference type="Proteomes" id="UP001162834"/>
    </source>
</evidence>
<dbReference type="PANTHER" id="PTHR30502:SF0">
    <property type="entry name" value="PHOSPHOENOLPYRUVATE CARBOXYLASE FAMILY PROTEIN"/>
    <property type="match status" value="1"/>
</dbReference>
<name>A0A9E6XRR6_9ACTN</name>
<organism evidence="5 6">
    <name type="scientific">Capillimicrobium parvum</name>
    <dbReference type="NCBI Taxonomy" id="2884022"/>
    <lineage>
        <taxon>Bacteria</taxon>
        <taxon>Bacillati</taxon>
        <taxon>Actinomycetota</taxon>
        <taxon>Thermoleophilia</taxon>
        <taxon>Solirubrobacterales</taxon>
        <taxon>Capillimicrobiaceae</taxon>
        <taxon>Capillimicrobium</taxon>
    </lineage>
</organism>
<evidence type="ECO:0000256" key="3">
    <source>
        <dbReference type="ARBA" id="ARBA00023239"/>
    </source>
</evidence>
<comment type="similarity">
    <text evidence="1">Belongs to the HpcH/HpaI aldolase family.</text>
</comment>
<dbReference type="GO" id="GO:0005737">
    <property type="term" value="C:cytoplasm"/>
    <property type="evidence" value="ECO:0007669"/>
    <property type="project" value="TreeGrafter"/>
</dbReference>
<sequence>MAPHRALTAAWDADRPAIGGWITTGSEMLIEAYGAAGYDYVGIDCQHSTFDERDAAQVLRRLPACPFAMFVRVSKNDPALIGRVVDAGAEGVIVPMVDTAQEAAAAVAAIRFPPEGQRSFGPGRADMGTTTDAIESRVSLFVMIETTDGLANVEEICAVPGLTGVYVGPGDLSVSLGLAPMDGFSTDQIEGPLATIRAAATAHDVVLGIHSAGGADAARWARLGCRLISLGSDMALFRAATVADRNTALDVQAGGTPAPATPYAAR</sequence>
<dbReference type="InterPro" id="IPR015813">
    <property type="entry name" value="Pyrv/PenolPyrv_kinase-like_dom"/>
</dbReference>
<dbReference type="InterPro" id="IPR050251">
    <property type="entry name" value="HpcH-HpaI_aldolase"/>
</dbReference>
<protein>
    <submittedName>
        <fullName evidence="5">5-keto-4-deoxy-D-glucarate aldolase</fullName>
        <ecNumber evidence="5">4.1.2.20</ecNumber>
    </submittedName>
</protein>
<keyword evidence="3 5" id="KW-0456">Lyase</keyword>
<dbReference type="EC" id="4.1.2.20" evidence="5"/>
<dbReference type="Proteomes" id="UP001162834">
    <property type="component" value="Chromosome"/>
</dbReference>
<dbReference type="Gene3D" id="3.20.20.60">
    <property type="entry name" value="Phosphoenolpyruvate-binding domains"/>
    <property type="match status" value="1"/>
</dbReference>
<dbReference type="RefSeq" id="WP_259313368.1">
    <property type="nucleotide sequence ID" value="NZ_CP087164.1"/>
</dbReference>
<dbReference type="PANTHER" id="PTHR30502">
    <property type="entry name" value="2-KETO-3-DEOXY-L-RHAMNONATE ALDOLASE"/>
    <property type="match status" value="1"/>
</dbReference>
<dbReference type="GO" id="GO:0008672">
    <property type="term" value="F:2-dehydro-3-deoxyglucarate aldolase activity"/>
    <property type="evidence" value="ECO:0007669"/>
    <property type="project" value="UniProtKB-EC"/>
</dbReference>
<feature type="domain" description="HpcH/HpaI aldolase/citrate lyase" evidence="4">
    <location>
        <begin position="20"/>
        <end position="238"/>
    </location>
</feature>
<dbReference type="AlphaFoldDB" id="A0A9E6XRR6"/>
<reference evidence="5" key="1">
    <citation type="journal article" date="2022" name="Int. J. Syst. Evol. Microbiol.">
        <title>Pseudomonas aegrilactucae sp. nov. and Pseudomonas morbosilactucae sp. nov., pathogens causing bacterial rot of lettuce in Japan.</title>
        <authorList>
            <person name="Sawada H."/>
            <person name="Fujikawa T."/>
            <person name="Satou M."/>
        </authorList>
    </citation>
    <scope>NUCLEOTIDE SEQUENCE</scope>
    <source>
        <strain evidence="5">0166_1</strain>
    </source>
</reference>
<dbReference type="InterPro" id="IPR040442">
    <property type="entry name" value="Pyrv_kinase-like_dom_sf"/>
</dbReference>
<proteinExistence type="inferred from homology"/>
<keyword evidence="2" id="KW-0479">Metal-binding</keyword>
<dbReference type="EMBL" id="CP087164">
    <property type="protein sequence ID" value="UGS33671.1"/>
    <property type="molecule type" value="Genomic_DNA"/>
</dbReference>
<gene>
    <name evidence="5" type="primary">garL_1</name>
    <name evidence="5" type="ORF">DSM104329_00036</name>
</gene>
<accession>A0A9E6XRR6</accession>
<evidence type="ECO:0000313" key="5">
    <source>
        <dbReference type="EMBL" id="UGS33671.1"/>
    </source>
</evidence>
<keyword evidence="6" id="KW-1185">Reference proteome</keyword>
<dbReference type="SUPFAM" id="SSF51621">
    <property type="entry name" value="Phosphoenolpyruvate/pyruvate domain"/>
    <property type="match status" value="1"/>
</dbReference>
<evidence type="ECO:0000256" key="1">
    <source>
        <dbReference type="ARBA" id="ARBA00005568"/>
    </source>
</evidence>
<dbReference type="KEGG" id="sbae:DSM104329_00036"/>